<comment type="caution">
    <text evidence="2">The sequence shown here is derived from an EMBL/GenBank/DDBJ whole genome shotgun (WGS) entry which is preliminary data.</text>
</comment>
<dbReference type="Proteomes" id="UP000821837">
    <property type="component" value="Chromosome 1"/>
</dbReference>
<keyword evidence="3" id="KW-1185">Reference proteome</keyword>
<proteinExistence type="predicted"/>
<evidence type="ECO:0000256" key="1">
    <source>
        <dbReference type="SAM" id="MobiDB-lite"/>
    </source>
</evidence>
<protein>
    <submittedName>
        <fullName evidence="2">Uncharacterized protein</fullName>
    </submittedName>
</protein>
<feature type="region of interest" description="Disordered" evidence="1">
    <location>
        <begin position="48"/>
        <end position="115"/>
    </location>
</feature>
<dbReference type="EMBL" id="JABSTV010001245">
    <property type="protein sequence ID" value="KAH7983812.1"/>
    <property type="molecule type" value="Genomic_DNA"/>
</dbReference>
<name>A0A9D4TAG3_RHISA</name>
<feature type="compositionally biased region" description="Basic residues" evidence="1">
    <location>
        <begin position="81"/>
        <end position="95"/>
    </location>
</feature>
<reference evidence="2" key="2">
    <citation type="submission" date="2021-09" db="EMBL/GenBank/DDBJ databases">
        <authorList>
            <person name="Jia N."/>
            <person name="Wang J."/>
            <person name="Shi W."/>
            <person name="Du L."/>
            <person name="Sun Y."/>
            <person name="Zhan W."/>
            <person name="Jiang J."/>
            <person name="Wang Q."/>
            <person name="Zhang B."/>
            <person name="Ji P."/>
            <person name="Sakyi L.B."/>
            <person name="Cui X."/>
            <person name="Yuan T."/>
            <person name="Jiang B."/>
            <person name="Yang W."/>
            <person name="Lam T.T.-Y."/>
            <person name="Chang Q."/>
            <person name="Ding S."/>
            <person name="Wang X."/>
            <person name="Zhu J."/>
            <person name="Ruan X."/>
            <person name="Zhao L."/>
            <person name="Wei J."/>
            <person name="Que T."/>
            <person name="Du C."/>
            <person name="Cheng J."/>
            <person name="Dai P."/>
            <person name="Han X."/>
            <person name="Huang E."/>
            <person name="Gao Y."/>
            <person name="Liu J."/>
            <person name="Shao H."/>
            <person name="Ye R."/>
            <person name="Li L."/>
            <person name="Wei W."/>
            <person name="Wang X."/>
            <person name="Wang C."/>
            <person name="Huo Q."/>
            <person name="Li W."/>
            <person name="Guo W."/>
            <person name="Chen H."/>
            <person name="Chen S."/>
            <person name="Zhou L."/>
            <person name="Zhou L."/>
            <person name="Ni X."/>
            <person name="Tian J."/>
            <person name="Zhou Y."/>
            <person name="Sheng Y."/>
            <person name="Liu T."/>
            <person name="Pan Y."/>
            <person name="Xia L."/>
            <person name="Li J."/>
            <person name="Zhao F."/>
            <person name="Cao W."/>
        </authorList>
    </citation>
    <scope>NUCLEOTIDE SEQUENCE</scope>
    <source>
        <strain evidence="2">Rsan-2018</strain>
        <tissue evidence="2">Larvae</tissue>
    </source>
</reference>
<feature type="region of interest" description="Disordered" evidence="1">
    <location>
        <begin position="1"/>
        <end position="26"/>
    </location>
</feature>
<reference evidence="2" key="1">
    <citation type="journal article" date="2020" name="Cell">
        <title>Large-Scale Comparative Analyses of Tick Genomes Elucidate Their Genetic Diversity and Vector Capacities.</title>
        <authorList>
            <consortium name="Tick Genome and Microbiome Consortium (TIGMIC)"/>
            <person name="Jia N."/>
            <person name="Wang J."/>
            <person name="Shi W."/>
            <person name="Du L."/>
            <person name="Sun Y."/>
            <person name="Zhan W."/>
            <person name="Jiang J.F."/>
            <person name="Wang Q."/>
            <person name="Zhang B."/>
            <person name="Ji P."/>
            <person name="Bell-Sakyi L."/>
            <person name="Cui X.M."/>
            <person name="Yuan T.T."/>
            <person name="Jiang B.G."/>
            <person name="Yang W.F."/>
            <person name="Lam T.T."/>
            <person name="Chang Q.C."/>
            <person name="Ding S.J."/>
            <person name="Wang X.J."/>
            <person name="Zhu J.G."/>
            <person name="Ruan X.D."/>
            <person name="Zhao L."/>
            <person name="Wei J.T."/>
            <person name="Ye R.Z."/>
            <person name="Que T.C."/>
            <person name="Du C.H."/>
            <person name="Zhou Y.H."/>
            <person name="Cheng J.X."/>
            <person name="Dai P.F."/>
            <person name="Guo W.B."/>
            <person name="Han X.H."/>
            <person name="Huang E.J."/>
            <person name="Li L.F."/>
            <person name="Wei W."/>
            <person name="Gao Y.C."/>
            <person name="Liu J.Z."/>
            <person name="Shao H.Z."/>
            <person name="Wang X."/>
            <person name="Wang C.C."/>
            <person name="Yang T.C."/>
            <person name="Huo Q.B."/>
            <person name="Li W."/>
            <person name="Chen H.Y."/>
            <person name="Chen S.E."/>
            <person name="Zhou L.G."/>
            <person name="Ni X.B."/>
            <person name="Tian J.H."/>
            <person name="Sheng Y."/>
            <person name="Liu T."/>
            <person name="Pan Y.S."/>
            <person name="Xia L.Y."/>
            <person name="Li J."/>
            <person name="Zhao F."/>
            <person name="Cao W.C."/>
        </authorList>
    </citation>
    <scope>NUCLEOTIDE SEQUENCE</scope>
    <source>
        <strain evidence="2">Rsan-2018</strain>
    </source>
</reference>
<gene>
    <name evidence="2" type="ORF">HPB52_014584</name>
</gene>
<sequence length="140" mass="15118">MLARPSSVRACSRVYGHARATREPAAAARAYRRTSAVSEACPRLAHWANGALPKKGSGPGNPSSERGVPKRAAQSRPLAAGRRRSKKETRLKPRRSTLLAAGDQHALTRPSQPSGRTFKWRSLALLTSTSRALTAHWCGV</sequence>
<accession>A0A9D4TAG3</accession>
<organism evidence="2 3">
    <name type="scientific">Rhipicephalus sanguineus</name>
    <name type="common">Brown dog tick</name>
    <name type="synonym">Ixodes sanguineus</name>
    <dbReference type="NCBI Taxonomy" id="34632"/>
    <lineage>
        <taxon>Eukaryota</taxon>
        <taxon>Metazoa</taxon>
        <taxon>Ecdysozoa</taxon>
        <taxon>Arthropoda</taxon>
        <taxon>Chelicerata</taxon>
        <taxon>Arachnida</taxon>
        <taxon>Acari</taxon>
        <taxon>Parasitiformes</taxon>
        <taxon>Ixodida</taxon>
        <taxon>Ixodoidea</taxon>
        <taxon>Ixodidae</taxon>
        <taxon>Rhipicephalinae</taxon>
        <taxon>Rhipicephalus</taxon>
        <taxon>Rhipicephalus</taxon>
    </lineage>
</organism>
<evidence type="ECO:0000313" key="2">
    <source>
        <dbReference type="EMBL" id="KAH7983812.1"/>
    </source>
</evidence>
<dbReference type="AlphaFoldDB" id="A0A9D4TAG3"/>
<evidence type="ECO:0000313" key="3">
    <source>
        <dbReference type="Proteomes" id="UP000821837"/>
    </source>
</evidence>